<dbReference type="Proteomes" id="UP000241890">
    <property type="component" value="Unassembled WGS sequence"/>
</dbReference>
<dbReference type="InParanoid" id="A0A2R5GR09"/>
<feature type="binding site" evidence="8">
    <location>
        <position position="286"/>
    </location>
    <ligand>
        <name>Fe cation</name>
        <dbReference type="ChEBI" id="CHEBI:24875"/>
        <note>catalytic</note>
    </ligand>
</feature>
<dbReference type="EMBL" id="BEYU01000084">
    <property type="protein sequence ID" value="GBG30791.1"/>
    <property type="molecule type" value="Genomic_DNA"/>
</dbReference>
<evidence type="ECO:0000256" key="1">
    <source>
        <dbReference type="ARBA" id="ARBA00006622"/>
    </source>
</evidence>
<gene>
    <name evidence="9" type="ORF">FCC1311_070112</name>
</gene>
<dbReference type="EC" id="1.13.11.20" evidence="2"/>
<organism evidence="9 10">
    <name type="scientific">Hondaea fermentalgiana</name>
    <dbReference type="NCBI Taxonomy" id="2315210"/>
    <lineage>
        <taxon>Eukaryota</taxon>
        <taxon>Sar</taxon>
        <taxon>Stramenopiles</taxon>
        <taxon>Bigyra</taxon>
        <taxon>Labyrinthulomycetes</taxon>
        <taxon>Thraustochytrida</taxon>
        <taxon>Thraustochytriidae</taxon>
        <taxon>Hondaea</taxon>
    </lineage>
</organism>
<dbReference type="PANTHER" id="PTHR12918">
    <property type="entry name" value="CYSTEINE DIOXYGENASE"/>
    <property type="match status" value="1"/>
</dbReference>
<evidence type="ECO:0000256" key="2">
    <source>
        <dbReference type="ARBA" id="ARBA00013133"/>
    </source>
</evidence>
<sequence length="753" mass="83978">MVLVAADDEHAAATETLADGLAKWTASHGTRDVGEFLLEWFAGPTRGGVEPWMDNAGQVSLVFQNPQLSVVVIRWGDNLAKYGHAHVCERVWSWTVEGKVHVNDSPIANDGVPLEGADHVEVTGEPGALSVHVYQTEVGNMVCHPTKCGCTSNRKLVLCQGVHSVTDAERGASVSRIVGRQKGENVCQKSLRLYTNFRDLIELLHHEIETIAQGEVHSEEHIARISALLSAVRINESEYARYLRFHNKAYTRNLVGYDVPSDDGRAKFTVLILCWDKGQMSPIHDHAGSSCWVKVLQGQVREIRYDTASDPDAPPRVIRDLTLGAQGTCYINDTQGVHSMGNPNPDQVSVSLHVYAPPYVLCRLFDVKTGAQSTGSMATARIPSNPFPWSAQSLELTEFYERVREAVNSDNCDMVGHLVERLVLKEREWTEFVHFDAYRYTRSLVALEADFSLMVLCWNTGQGTPIHTHGTKVCSWVKVLRGSIVLKRYSGTSANPKLDQTLTFSEGDNIDCNLFKGMHMLQNESENDPAVTLHLYSPPFVQMAYLDSAGVDRVIPVVHSATSTKRTRCADPISICDKVIQRSRSVGGSFSDDVEDGRVDELLSFFEQDKDPNVFTNLNALSRFIVIRGLRDEAAHRHVLRALDRMHINPDEWHEFVEASSGSPSQILISRGSNFKLVLRRIDPLTQTPRQRPETCSWIKILSGEVLHSQFLEGTEVHSTTLTSRTAVYVSNLLETSFRNVATEPCYMMQILL</sequence>
<keyword evidence="7" id="KW-0883">Thioether bond</keyword>
<evidence type="ECO:0000256" key="8">
    <source>
        <dbReference type="PIRSR" id="PIRSR610300-51"/>
    </source>
</evidence>
<proteinExistence type="inferred from homology"/>
<keyword evidence="10" id="KW-1185">Reference proteome</keyword>
<dbReference type="OrthoDB" id="543511at2759"/>
<dbReference type="CDD" id="cd10548">
    <property type="entry name" value="cupin_CDO"/>
    <property type="match status" value="2"/>
</dbReference>
<dbReference type="Pfam" id="PF05995">
    <property type="entry name" value="CDO_I"/>
    <property type="match status" value="2"/>
</dbReference>
<dbReference type="SUPFAM" id="SSF51182">
    <property type="entry name" value="RmlC-like cupins"/>
    <property type="match status" value="2"/>
</dbReference>
<protein>
    <recommendedName>
        <fullName evidence="2">cysteine dioxygenase</fullName>
        <ecNumber evidence="2">1.13.11.20</ecNumber>
    </recommendedName>
</protein>
<keyword evidence="5" id="KW-0560">Oxidoreductase</keyword>
<evidence type="ECO:0000313" key="9">
    <source>
        <dbReference type="EMBL" id="GBG30791.1"/>
    </source>
</evidence>
<evidence type="ECO:0000313" key="10">
    <source>
        <dbReference type="Proteomes" id="UP000241890"/>
    </source>
</evidence>
<keyword evidence="6 8" id="KW-0408">Iron</keyword>
<reference evidence="9 10" key="1">
    <citation type="submission" date="2017-12" db="EMBL/GenBank/DDBJ databases">
        <title>Sequencing, de novo assembly and annotation of complete genome of a new Thraustochytrid species, strain FCC1311.</title>
        <authorList>
            <person name="Sedici K."/>
            <person name="Godart F."/>
            <person name="Aiese Cigliano R."/>
            <person name="Sanseverino W."/>
            <person name="Barakat M."/>
            <person name="Ortet P."/>
            <person name="Marechal E."/>
            <person name="Cagnac O."/>
            <person name="Amato A."/>
        </authorList>
    </citation>
    <scope>NUCLEOTIDE SEQUENCE [LARGE SCALE GENOMIC DNA]</scope>
</reference>
<keyword evidence="3 8" id="KW-0479">Metal-binding</keyword>
<dbReference type="InterPro" id="IPR010300">
    <property type="entry name" value="CDO_1"/>
</dbReference>
<evidence type="ECO:0000256" key="3">
    <source>
        <dbReference type="ARBA" id="ARBA00022723"/>
    </source>
</evidence>
<evidence type="ECO:0000256" key="4">
    <source>
        <dbReference type="ARBA" id="ARBA00022964"/>
    </source>
</evidence>
<dbReference type="InterPro" id="IPR011051">
    <property type="entry name" value="RmlC_Cupin_sf"/>
</dbReference>
<accession>A0A2R5GR09</accession>
<dbReference type="GO" id="GO:0008198">
    <property type="term" value="F:ferrous iron binding"/>
    <property type="evidence" value="ECO:0007669"/>
    <property type="project" value="TreeGrafter"/>
</dbReference>
<feature type="binding site" evidence="8">
    <location>
        <position position="338"/>
    </location>
    <ligand>
        <name>Fe cation</name>
        <dbReference type="ChEBI" id="CHEBI:24875"/>
        <note>catalytic</note>
    </ligand>
</feature>
<dbReference type="GO" id="GO:0019448">
    <property type="term" value="P:L-cysteine catabolic process"/>
    <property type="evidence" value="ECO:0007669"/>
    <property type="project" value="TreeGrafter"/>
</dbReference>
<comment type="caution">
    <text evidence="9">The sequence shown here is derived from an EMBL/GenBank/DDBJ whole genome shotgun (WGS) entry which is preliminary data.</text>
</comment>
<dbReference type="Gene3D" id="2.60.120.10">
    <property type="entry name" value="Jelly Rolls"/>
    <property type="match status" value="2"/>
</dbReference>
<feature type="cross-link" description="3'-(S-cysteinyl)-tyrosine (Cys-Tyr)" evidence="7">
    <location>
        <begin position="291"/>
        <end position="355"/>
    </location>
</feature>
<evidence type="ECO:0000256" key="5">
    <source>
        <dbReference type="ARBA" id="ARBA00023002"/>
    </source>
</evidence>
<dbReference type="InterPro" id="IPR014710">
    <property type="entry name" value="RmlC-like_jellyroll"/>
</dbReference>
<comment type="similarity">
    <text evidence="1">Belongs to the cysteine dioxygenase family.</text>
</comment>
<dbReference type="AlphaFoldDB" id="A0A2R5GR09"/>
<feature type="binding site" evidence="8">
    <location>
        <position position="284"/>
    </location>
    <ligand>
        <name>Fe cation</name>
        <dbReference type="ChEBI" id="CHEBI:24875"/>
        <note>catalytic</note>
    </ligand>
</feature>
<keyword evidence="4 9" id="KW-0223">Dioxygenase</keyword>
<dbReference type="GO" id="GO:0017172">
    <property type="term" value="F:cysteine dioxygenase activity"/>
    <property type="evidence" value="ECO:0007669"/>
    <property type="project" value="UniProtKB-EC"/>
</dbReference>
<evidence type="ECO:0000256" key="7">
    <source>
        <dbReference type="PIRSR" id="PIRSR610300-50"/>
    </source>
</evidence>
<name>A0A2R5GR09_9STRA</name>
<dbReference type="PANTHER" id="PTHR12918:SF1">
    <property type="entry name" value="CYSTEINE DIOXYGENASE TYPE 1"/>
    <property type="match status" value="1"/>
</dbReference>
<evidence type="ECO:0000256" key="6">
    <source>
        <dbReference type="ARBA" id="ARBA00023004"/>
    </source>
</evidence>